<keyword evidence="2" id="KW-1185">Reference proteome</keyword>
<gene>
    <name evidence="1" type="ORF">G6F50_000411</name>
</gene>
<dbReference type="EMBL" id="JAANIU010000022">
    <property type="protein sequence ID" value="KAG1576216.1"/>
    <property type="molecule type" value="Genomic_DNA"/>
</dbReference>
<evidence type="ECO:0000313" key="1">
    <source>
        <dbReference type="EMBL" id="KAG1576216.1"/>
    </source>
</evidence>
<comment type="caution">
    <text evidence="1">The sequence shown here is derived from an EMBL/GenBank/DDBJ whole genome shotgun (WGS) entry which is preliminary data.</text>
</comment>
<organism evidence="1 2">
    <name type="scientific">Rhizopus delemar</name>
    <dbReference type="NCBI Taxonomy" id="936053"/>
    <lineage>
        <taxon>Eukaryota</taxon>
        <taxon>Fungi</taxon>
        <taxon>Fungi incertae sedis</taxon>
        <taxon>Mucoromycota</taxon>
        <taxon>Mucoromycotina</taxon>
        <taxon>Mucoromycetes</taxon>
        <taxon>Mucorales</taxon>
        <taxon>Mucorineae</taxon>
        <taxon>Rhizopodaceae</taxon>
        <taxon>Rhizopus</taxon>
    </lineage>
</organism>
<dbReference type="AlphaFoldDB" id="A0A9P6ZEM1"/>
<reference evidence="1 2" key="1">
    <citation type="journal article" date="2020" name="Microb. Genom.">
        <title>Genetic diversity of clinical and environmental Mucorales isolates obtained from an investigation of mucormycosis cases among solid organ transplant recipients.</title>
        <authorList>
            <person name="Nguyen M.H."/>
            <person name="Kaul D."/>
            <person name="Muto C."/>
            <person name="Cheng S.J."/>
            <person name="Richter R.A."/>
            <person name="Bruno V.M."/>
            <person name="Liu G."/>
            <person name="Beyhan S."/>
            <person name="Sundermann A.J."/>
            <person name="Mounaud S."/>
            <person name="Pasculle A.W."/>
            <person name="Nierman W.C."/>
            <person name="Driscoll E."/>
            <person name="Cumbie R."/>
            <person name="Clancy C.J."/>
            <person name="Dupont C.L."/>
        </authorList>
    </citation>
    <scope>NUCLEOTIDE SEQUENCE [LARGE SCALE GENOMIC DNA]</scope>
    <source>
        <strain evidence="1 2">GL24</strain>
    </source>
</reference>
<accession>A0A9P6ZEM1</accession>
<dbReference type="Proteomes" id="UP000740926">
    <property type="component" value="Unassembled WGS sequence"/>
</dbReference>
<sequence>MKLLSRNTIRRRKVRQQNQLYSEFFHSYQFIVLSNNENLPPSKPQAGLPTDNYSQTQREWTTVVRDSMKPSSYAESPIAMNDSFTFSSSPASIIHSCVQDKKAFMKELKDICEDNTHLWGIEFGICWDYTSVSQHNQFLGRITILNFLILSRLWHVLRVLFVPQSFLKRIQSETSFVNIQQFLKISFPSLCTPCSFGGLHVFGPATQQGVLQLRWLPPLLVLSL</sequence>
<protein>
    <submittedName>
        <fullName evidence="1">Uncharacterized protein</fullName>
    </submittedName>
</protein>
<evidence type="ECO:0000313" key="2">
    <source>
        <dbReference type="Proteomes" id="UP000740926"/>
    </source>
</evidence>
<name>A0A9P6ZEM1_9FUNG</name>
<proteinExistence type="predicted"/>